<dbReference type="NCBIfam" id="TIGR01552">
    <property type="entry name" value="phd_fam"/>
    <property type="match status" value="1"/>
</dbReference>
<sequence length="101" mass="11485">MQTTYTKARENLASLLDKVVDDREIVVIERRNKPNVALIAEDELASLQETAYLLRSPKNAARLLSALEWSKSRDEKTLEPVSVNEAIASLKQELEFGEEKR</sequence>
<dbReference type="Proteomes" id="UP000441797">
    <property type="component" value="Unassembled WGS sequence"/>
</dbReference>
<comment type="similarity">
    <text evidence="1 2">Belongs to the phD/YefM antitoxin family.</text>
</comment>
<dbReference type="Gene3D" id="1.10.1220.170">
    <property type="match status" value="1"/>
</dbReference>
<dbReference type="Pfam" id="PF02604">
    <property type="entry name" value="PhdYeFM_antitox"/>
    <property type="match status" value="1"/>
</dbReference>
<comment type="caution">
    <text evidence="3">The sequence shown here is derived from an EMBL/GenBank/DDBJ whole genome shotgun (WGS) entry which is preliminary data.</text>
</comment>
<dbReference type="InterPro" id="IPR006442">
    <property type="entry name" value="Antitoxin_Phd/YefM"/>
</dbReference>
<gene>
    <name evidence="3" type="ORF">BWI75_10695</name>
</gene>
<dbReference type="InterPro" id="IPR051405">
    <property type="entry name" value="phD/YefM_antitoxin"/>
</dbReference>
<dbReference type="InterPro" id="IPR036165">
    <property type="entry name" value="YefM-like_sf"/>
</dbReference>
<dbReference type="SUPFAM" id="SSF143120">
    <property type="entry name" value="YefM-like"/>
    <property type="match status" value="1"/>
</dbReference>
<accession>A0A6N8FW22</accession>
<dbReference type="AlphaFoldDB" id="A0A6N8FW22"/>
<organism evidence="3 4">
    <name type="scientific">Gloeocapsopsis dulcis AAB1 = 1H9</name>
    <dbReference type="NCBI Taxonomy" id="1433147"/>
    <lineage>
        <taxon>Bacteria</taxon>
        <taxon>Bacillati</taxon>
        <taxon>Cyanobacteriota</taxon>
        <taxon>Cyanophyceae</taxon>
        <taxon>Oscillatoriophycideae</taxon>
        <taxon>Chroococcales</taxon>
        <taxon>Chroococcaceae</taxon>
        <taxon>Gloeocapsopsis</taxon>
        <taxon>Gloeocapsopsis dulcis</taxon>
    </lineage>
</organism>
<dbReference type="RefSeq" id="WP_105217946.1">
    <property type="nucleotide sequence ID" value="NZ_CAWNSU010000056.1"/>
</dbReference>
<dbReference type="OrthoDB" id="9802003at2"/>
<dbReference type="EMBL" id="NAPY01000014">
    <property type="protein sequence ID" value="MUL36802.1"/>
    <property type="molecule type" value="Genomic_DNA"/>
</dbReference>
<proteinExistence type="inferred from homology"/>
<name>A0A6N8FW22_9CHRO</name>
<dbReference type="PANTHER" id="PTHR33713">
    <property type="entry name" value="ANTITOXIN YAFN-RELATED"/>
    <property type="match status" value="1"/>
</dbReference>
<evidence type="ECO:0000256" key="2">
    <source>
        <dbReference type="RuleBase" id="RU362080"/>
    </source>
</evidence>
<comment type="function">
    <text evidence="2">Antitoxin component of a type II toxin-antitoxin (TA) system.</text>
</comment>
<dbReference type="Gene3D" id="3.40.1620.10">
    <property type="entry name" value="YefM-like domain"/>
    <property type="match status" value="1"/>
</dbReference>
<evidence type="ECO:0000256" key="1">
    <source>
        <dbReference type="ARBA" id="ARBA00009981"/>
    </source>
</evidence>
<evidence type="ECO:0000313" key="4">
    <source>
        <dbReference type="Proteomes" id="UP000441797"/>
    </source>
</evidence>
<protein>
    <recommendedName>
        <fullName evidence="2">Antitoxin</fullName>
    </recommendedName>
</protein>
<keyword evidence="4" id="KW-1185">Reference proteome</keyword>
<reference evidence="3 4" key="1">
    <citation type="journal article" date="2019" name="Front. Microbiol.">
        <title>Genomic Features for Desiccation Tolerance and Sugar Biosynthesis in the Extremophile Gloeocapsopsis sp. UTEX B3054.</title>
        <authorList>
            <person name="Urrejola C."/>
            <person name="Alcorta J."/>
            <person name="Salas L."/>
            <person name="Vasquez M."/>
            <person name="Polz M.F."/>
            <person name="Vicuna R."/>
            <person name="Diez B."/>
        </authorList>
    </citation>
    <scope>NUCLEOTIDE SEQUENCE [LARGE SCALE GENOMIC DNA]</scope>
    <source>
        <strain evidence="3 4">1H9</strain>
    </source>
</reference>
<dbReference type="PANTHER" id="PTHR33713:SF6">
    <property type="entry name" value="ANTITOXIN YEFM"/>
    <property type="match status" value="1"/>
</dbReference>
<evidence type="ECO:0000313" key="3">
    <source>
        <dbReference type="EMBL" id="MUL36802.1"/>
    </source>
</evidence>